<sequence length="72" mass="8338">MKEAGREESELAKKYGEVDKDEISVITVVADGAWCKWTLSRHSPPAITTKQYKTIKNWSRMCHKMQKKPNEN</sequence>
<protein>
    <submittedName>
        <fullName evidence="1">Uncharacterized protein</fullName>
    </submittedName>
</protein>
<dbReference type="AlphaFoldDB" id="A0A8K0G8E0"/>
<dbReference type="Proteomes" id="UP000801492">
    <property type="component" value="Unassembled WGS sequence"/>
</dbReference>
<proteinExistence type="predicted"/>
<comment type="caution">
    <text evidence="1">The sequence shown here is derived from an EMBL/GenBank/DDBJ whole genome shotgun (WGS) entry which is preliminary data.</text>
</comment>
<evidence type="ECO:0000313" key="2">
    <source>
        <dbReference type="Proteomes" id="UP000801492"/>
    </source>
</evidence>
<reference evidence="1" key="1">
    <citation type="submission" date="2019-08" db="EMBL/GenBank/DDBJ databases">
        <title>The genome of the North American firefly Photinus pyralis.</title>
        <authorList>
            <consortium name="Photinus pyralis genome working group"/>
            <person name="Fallon T.R."/>
            <person name="Sander Lower S.E."/>
            <person name="Weng J.-K."/>
        </authorList>
    </citation>
    <scope>NUCLEOTIDE SEQUENCE</scope>
    <source>
        <strain evidence="1">TRF0915ILg1</strain>
        <tissue evidence="1">Whole body</tissue>
    </source>
</reference>
<name>A0A8K0G8E0_IGNLU</name>
<gene>
    <name evidence="1" type="ORF">ILUMI_16239</name>
</gene>
<keyword evidence="2" id="KW-1185">Reference proteome</keyword>
<dbReference type="EMBL" id="VTPC01060405">
    <property type="protein sequence ID" value="KAF2889934.1"/>
    <property type="molecule type" value="Genomic_DNA"/>
</dbReference>
<organism evidence="1 2">
    <name type="scientific">Ignelater luminosus</name>
    <name type="common">Cucubano</name>
    <name type="synonym">Pyrophorus luminosus</name>
    <dbReference type="NCBI Taxonomy" id="2038154"/>
    <lineage>
        <taxon>Eukaryota</taxon>
        <taxon>Metazoa</taxon>
        <taxon>Ecdysozoa</taxon>
        <taxon>Arthropoda</taxon>
        <taxon>Hexapoda</taxon>
        <taxon>Insecta</taxon>
        <taxon>Pterygota</taxon>
        <taxon>Neoptera</taxon>
        <taxon>Endopterygota</taxon>
        <taxon>Coleoptera</taxon>
        <taxon>Polyphaga</taxon>
        <taxon>Elateriformia</taxon>
        <taxon>Elateroidea</taxon>
        <taxon>Elateridae</taxon>
        <taxon>Agrypninae</taxon>
        <taxon>Pyrophorini</taxon>
        <taxon>Ignelater</taxon>
    </lineage>
</organism>
<accession>A0A8K0G8E0</accession>
<evidence type="ECO:0000313" key="1">
    <source>
        <dbReference type="EMBL" id="KAF2889934.1"/>
    </source>
</evidence>